<protein>
    <submittedName>
        <fullName evidence="2">Diglucosylglycerate octanoyltransferase</fullName>
    </submittedName>
</protein>
<dbReference type="Gene3D" id="3.40.50.1110">
    <property type="entry name" value="SGNH hydrolase"/>
    <property type="match status" value="1"/>
</dbReference>
<reference evidence="2 3" key="1">
    <citation type="submission" date="2019-04" db="EMBL/GenBank/DDBJ databases">
        <authorList>
            <person name="Seth-Smith MB H."/>
            <person name="Seth-Smith H."/>
        </authorList>
    </citation>
    <scope>NUCLEOTIDE SEQUENCE [LARGE SCALE GENOMIC DNA]</scope>
    <source>
        <strain evidence="2">USB-603019</strain>
    </source>
</reference>
<dbReference type="NCBIfam" id="NF043016">
    <property type="entry name" value="DigluglyOctase"/>
    <property type="match status" value="1"/>
</dbReference>
<dbReference type="GeneID" id="84895326"/>
<dbReference type="Pfam" id="PF13472">
    <property type="entry name" value="Lipase_GDSL_2"/>
    <property type="match status" value="1"/>
</dbReference>
<name>A0A5E3ZZD4_9ACTN</name>
<dbReference type="GO" id="GO:0016740">
    <property type="term" value="F:transferase activity"/>
    <property type="evidence" value="ECO:0007669"/>
    <property type="project" value="UniProtKB-KW"/>
</dbReference>
<proteinExistence type="predicted"/>
<keyword evidence="2" id="KW-0808">Transferase</keyword>
<accession>A0A5E3ZZD4</accession>
<gene>
    <name evidence="2" type="primary">octT</name>
    <name evidence="2" type="ORF">LC603019_01427</name>
</gene>
<organism evidence="2 3">
    <name type="scientific">Lawsonella clevelandensis</name>
    <dbReference type="NCBI Taxonomy" id="1528099"/>
    <lineage>
        <taxon>Bacteria</taxon>
        <taxon>Bacillati</taxon>
        <taxon>Actinomycetota</taxon>
        <taxon>Actinomycetes</taxon>
        <taxon>Mycobacteriales</taxon>
        <taxon>Lawsonellaceae</taxon>
        <taxon>Lawsonella</taxon>
    </lineage>
</organism>
<dbReference type="OrthoDB" id="4369943at2"/>
<evidence type="ECO:0000313" key="3">
    <source>
        <dbReference type="Proteomes" id="UP000324288"/>
    </source>
</evidence>
<dbReference type="InterPro" id="IPR036514">
    <property type="entry name" value="SGNH_hydro_sf"/>
</dbReference>
<dbReference type="CDD" id="cd00229">
    <property type="entry name" value="SGNH_hydrolase"/>
    <property type="match status" value="1"/>
</dbReference>
<evidence type="ECO:0000259" key="1">
    <source>
        <dbReference type="Pfam" id="PF13472"/>
    </source>
</evidence>
<dbReference type="RefSeq" id="WP_148417791.1">
    <property type="nucleotide sequence ID" value="NZ_CP009312.1"/>
</dbReference>
<dbReference type="SUPFAM" id="SSF52266">
    <property type="entry name" value="SGNH hydrolase"/>
    <property type="match status" value="1"/>
</dbReference>
<keyword evidence="3" id="KW-1185">Reference proteome</keyword>
<sequence>MTDQPADHDTTAERQALSAYDVSALCDHTKLLVFGDSLTHFGPEGALPPHDLRLWPAALAHDMGLELALFAEAGWTTRQGWWAMTRNPTIWEAIAESSAVVLGLCSMDSMPSPLPTALREGLRYIRPPRLRRAVRKGYLALQPQLSPYLPWQALPPHLTVEYLERMRNAITVVRADVPIVAVAPCGHWGKSYGYAQPGRDKTGAAVHQWAQQKGIPVVDLYAETRSYVDNHIGNPDGLHWGFDAHRDVADAFLRTFHTHTNWG</sequence>
<dbReference type="InterPro" id="IPR050023">
    <property type="entry name" value="OctT"/>
</dbReference>
<feature type="domain" description="SGNH hydrolase-type esterase" evidence="1">
    <location>
        <begin position="33"/>
        <end position="239"/>
    </location>
</feature>
<dbReference type="AlphaFoldDB" id="A0A5E3ZZD4"/>
<evidence type="ECO:0000313" key="2">
    <source>
        <dbReference type="EMBL" id="VHO01495.1"/>
    </source>
</evidence>
<dbReference type="EMBL" id="LR584267">
    <property type="protein sequence ID" value="VHO01495.1"/>
    <property type="molecule type" value="Genomic_DNA"/>
</dbReference>
<dbReference type="Proteomes" id="UP000324288">
    <property type="component" value="Chromosome"/>
</dbReference>
<dbReference type="InterPro" id="IPR013830">
    <property type="entry name" value="SGNH_hydro"/>
</dbReference>